<comment type="caution">
    <text evidence="1">The sequence shown here is derived from an EMBL/GenBank/DDBJ whole genome shotgun (WGS) entry which is preliminary data.</text>
</comment>
<gene>
    <name evidence="1" type="ORF">V6N11_033624</name>
</gene>
<proteinExistence type="predicted"/>
<dbReference type="Gene3D" id="2.60.120.330">
    <property type="entry name" value="B-lactam Antibiotic, Isopenicillin N Synthase, Chain"/>
    <property type="match status" value="1"/>
</dbReference>
<evidence type="ECO:0000313" key="2">
    <source>
        <dbReference type="Proteomes" id="UP001396334"/>
    </source>
</evidence>
<dbReference type="EMBL" id="JBBPBN010000049">
    <property type="protein sequence ID" value="KAK8993529.1"/>
    <property type="molecule type" value="Genomic_DNA"/>
</dbReference>
<dbReference type="InterPro" id="IPR027443">
    <property type="entry name" value="IPNS-like_sf"/>
</dbReference>
<reference evidence="1 2" key="1">
    <citation type="journal article" date="2024" name="G3 (Bethesda)">
        <title>Genome assembly of Hibiscus sabdariffa L. provides insights into metabolisms of medicinal natural products.</title>
        <authorList>
            <person name="Kim T."/>
        </authorList>
    </citation>
    <scope>NUCLEOTIDE SEQUENCE [LARGE SCALE GENOMIC DNA]</scope>
    <source>
        <strain evidence="1">TK-2024</strain>
        <tissue evidence="1">Old leaves</tissue>
    </source>
</reference>
<accession>A0ABR2PZ22</accession>
<evidence type="ECO:0000313" key="1">
    <source>
        <dbReference type="EMBL" id="KAK8993529.1"/>
    </source>
</evidence>
<dbReference type="Proteomes" id="UP001396334">
    <property type="component" value="Unassembled WGS sequence"/>
</dbReference>
<protein>
    <submittedName>
        <fullName evidence="1">Uncharacterized protein</fullName>
    </submittedName>
</protein>
<sequence length="133" mass="15438">MDKRNALCQIFRSHDRRILQRMAKWSSPCHRVTMKGNKARYSIGLFTGPRGGYLIETRLSVIDFSKQGLKSPSSEWDLMKAQVREALEEHGCFEASLDQLMKLREAVLGAVEKMFDPPLQTKQFYVFDKPFYC</sequence>
<name>A0ABR2PZ22_9ROSI</name>
<keyword evidence="2" id="KW-1185">Reference proteome</keyword>
<organism evidence="1 2">
    <name type="scientific">Hibiscus sabdariffa</name>
    <name type="common">roselle</name>
    <dbReference type="NCBI Taxonomy" id="183260"/>
    <lineage>
        <taxon>Eukaryota</taxon>
        <taxon>Viridiplantae</taxon>
        <taxon>Streptophyta</taxon>
        <taxon>Embryophyta</taxon>
        <taxon>Tracheophyta</taxon>
        <taxon>Spermatophyta</taxon>
        <taxon>Magnoliopsida</taxon>
        <taxon>eudicotyledons</taxon>
        <taxon>Gunneridae</taxon>
        <taxon>Pentapetalae</taxon>
        <taxon>rosids</taxon>
        <taxon>malvids</taxon>
        <taxon>Malvales</taxon>
        <taxon>Malvaceae</taxon>
        <taxon>Malvoideae</taxon>
        <taxon>Hibiscus</taxon>
    </lineage>
</organism>
<dbReference type="SUPFAM" id="SSF51197">
    <property type="entry name" value="Clavaminate synthase-like"/>
    <property type="match status" value="1"/>
</dbReference>